<gene>
    <name evidence="1" type="ORF">EDB95_4904</name>
</gene>
<dbReference type="AlphaFoldDB" id="A0A4R8DHP9"/>
<proteinExistence type="predicted"/>
<protein>
    <submittedName>
        <fullName evidence="1">Uncharacterized protein</fullName>
    </submittedName>
</protein>
<evidence type="ECO:0000313" key="1">
    <source>
        <dbReference type="EMBL" id="TDW97065.1"/>
    </source>
</evidence>
<dbReference type="Proteomes" id="UP000294498">
    <property type="component" value="Unassembled WGS sequence"/>
</dbReference>
<keyword evidence="2" id="KW-1185">Reference proteome</keyword>
<dbReference type="RefSeq" id="WP_133998618.1">
    <property type="nucleotide sequence ID" value="NZ_SODV01000002.1"/>
</dbReference>
<evidence type="ECO:0000313" key="2">
    <source>
        <dbReference type="Proteomes" id="UP000294498"/>
    </source>
</evidence>
<accession>A0A4R8DHP9</accession>
<reference evidence="1 2" key="1">
    <citation type="submission" date="2019-03" db="EMBL/GenBank/DDBJ databases">
        <title>Genomic Encyclopedia of Type Strains, Phase IV (KMG-IV): sequencing the most valuable type-strain genomes for metagenomic binning, comparative biology and taxonomic classification.</title>
        <authorList>
            <person name="Goeker M."/>
        </authorList>
    </citation>
    <scope>NUCLEOTIDE SEQUENCE [LARGE SCALE GENOMIC DNA]</scope>
    <source>
        <strain evidence="1 2">DSM 100059</strain>
    </source>
</reference>
<name>A0A4R8DHP9_9BACT</name>
<organism evidence="1 2">
    <name type="scientific">Dinghuibacter silviterrae</name>
    <dbReference type="NCBI Taxonomy" id="1539049"/>
    <lineage>
        <taxon>Bacteria</taxon>
        <taxon>Pseudomonadati</taxon>
        <taxon>Bacteroidota</taxon>
        <taxon>Chitinophagia</taxon>
        <taxon>Chitinophagales</taxon>
        <taxon>Chitinophagaceae</taxon>
        <taxon>Dinghuibacter</taxon>
    </lineage>
</organism>
<dbReference type="EMBL" id="SODV01000002">
    <property type="protein sequence ID" value="TDW97065.1"/>
    <property type="molecule type" value="Genomic_DNA"/>
</dbReference>
<comment type="caution">
    <text evidence="1">The sequence shown here is derived from an EMBL/GenBank/DDBJ whole genome shotgun (WGS) entry which is preliminary data.</text>
</comment>
<sequence length="82" mass="9026">MYYVIKVANNWTLVDATNGNSTKLDPPQVDCLSILFPRLLTDTSTVVTGVQVSLLQPNKMMQLPMQQKPPAPRKVLDGGQKA</sequence>